<comment type="caution">
    <text evidence="1">The sequence shown here is derived from an EMBL/GenBank/DDBJ whole genome shotgun (WGS) entry which is preliminary data.</text>
</comment>
<name>A0A4S9VRZ3_AURPU</name>
<sequence length="98" mass="10926">MGYILDLDFTTSSAEALAQSARDSMTTSLKQSETPSENDQISYPIIKANDHFPFLKLPTELRHVIYKLHSSKGGDFDAIPMFSHRRPVIGVNLLATCK</sequence>
<gene>
    <name evidence="1" type="ORF">D6C94_09427</name>
</gene>
<evidence type="ECO:0000313" key="2">
    <source>
        <dbReference type="Proteomes" id="UP000305064"/>
    </source>
</evidence>
<protein>
    <submittedName>
        <fullName evidence="1">Uncharacterized protein</fullName>
    </submittedName>
</protein>
<organism evidence="1 2">
    <name type="scientific">Aureobasidium pullulans</name>
    <name type="common">Black yeast</name>
    <name type="synonym">Pullularia pullulans</name>
    <dbReference type="NCBI Taxonomy" id="5580"/>
    <lineage>
        <taxon>Eukaryota</taxon>
        <taxon>Fungi</taxon>
        <taxon>Dikarya</taxon>
        <taxon>Ascomycota</taxon>
        <taxon>Pezizomycotina</taxon>
        <taxon>Dothideomycetes</taxon>
        <taxon>Dothideomycetidae</taxon>
        <taxon>Dothideales</taxon>
        <taxon>Saccotheciaceae</taxon>
        <taxon>Aureobasidium</taxon>
    </lineage>
</organism>
<dbReference type="AlphaFoldDB" id="A0A4S9VRZ3"/>
<dbReference type="Proteomes" id="UP000305064">
    <property type="component" value="Unassembled WGS sequence"/>
</dbReference>
<evidence type="ECO:0000313" key="1">
    <source>
        <dbReference type="EMBL" id="THY69563.1"/>
    </source>
</evidence>
<reference evidence="1 2" key="1">
    <citation type="submission" date="2018-10" db="EMBL/GenBank/DDBJ databases">
        <title>Fifty Aureobasidium pullulans genomes reveal a recombining polyextremotolerant generalist.</title>
        <authorList>
            <person name="Gostincar C."/>
            <person name="Turk M."/>
            <person name="Zajc J."/>
            <person name="Gunde-Cimerman N."/>
        </authorList>
    </citation>
    <scope>NUCLEOTIDE SEQUENCE [LARGE SCALE GENOMIC DNA]</scope>
    <source>
        <strain evidence="1 2">EXF-4256</strain>
    </source>
</reference>
<dbReference type="EMBL" id="QZBJ01000097">
    <property type="protein sequence ID" value="THY69563.1"/>
    <property type="molecule type" value="Genomic_DNA"/>
</dbReference>
<proteinExistence type="predicted"/>
<accession>A0A4S9VRZ3</accession>